<dbReference type="InterPro" id="IPR011852">
    <property type="entry name" value="TRAP_TAXI"/>
</dbReference>
<feature type="signal peptide" evidence="1">
    <location>
        <begin position="1"/>
        <end position="24"/>
    </location>
</feature>
<evidence type="ECO:0000313" key="2">
    <source>
        <dbReference type="EMBL" id="QJR29320.1"/>
    </source>
</evidence>
<dbReference type="CDD" id="cd13570">
    <property type="entry name" value="PBP2_TAXI_TRAP_like_2"/>
    <property type="match status" value="1"/>
</dbReference>
<accession>A0ABX6N4J5</accession>
<dbReference type="Gene3D" id="3.40.190.10">
    <property type="entry name" value="Periplasmic binding protein-like II"/>
    <property type="match status" value="2"/>
</dbReference>
<dbReference type="Proteomes" id="UP000501130">
    <property type="component" value="Chromosome"/>
</dbReference>
<keyword evidence="1" id="KW-0732">Signal</keyword>
<proteinExistence type="predicted"/>
<organism evidence="2 3">
    <name type="scientific">Limnobacter profundi</name>
    <dbReference type="NCBI Taxonomy" id="2732163"/>
    <lineage>
        <taxon>Bacteria</taxon>
        <taxon>Pseudomonadati</taxon>
        <taxon>Pseudomonadota</taxon>
        <taxon>Betaproteobacteria</taxon>
        <taxon>Burkholderiales</taxon>
        <taxon>Burkholderiaceae</taxon>
        <taxon>Limnobacter</taxon>
    </lineage>
</organism>
<evidence type="ECO:0000256" key="1">
    <source>
        <dbReference type="SAM" id="SignalP"/>
    </source>
</evidence>
<dbReference type="NCBIfam" id="TIGR02122">
    <property type="entry name" value="TRAP_TAXI"/>
    <property type="match status" value="1"/>
</dbReference>
<dbReference type="RefSeq" id="WP_105028824.1">
    <property type="nucleotide sequence ID" value="NZ_CP053084.1"/>
</dbReference>
<evidence type="ECO:0000313" key="3">
    <source>
        <dbReference type="Proteomes" id="UP000501130"/>
    </source>
</evidence>
<dbReference type="SUPFAM" id="SSF53850">
    <property type="entry name" value="Periplasmic binding protein-like II"/>
    <property type="match status" value="1"/>
</dbReference>
<dbReference type="PANTHER" id="PTHR42941">
    <property type="entry name" value="SLL1037 PROTEIN"/>
    <property type="match status" value="1"/>
</dbReference>
<feature type="chain" id="PRO_5046640865" evidence="1">
    <location>
        <begin position="25"/>
        <end position="326"/>
    </location>
</feature>
<dbReference type="EMBL" id="CP053084">
    <property type="protein sequence ID" value="QJR29320.1"/>
    <property type="molecule type" value="Genomic_DNA"/>
</dbReference>
<reference evidence="2 3" key="1">
    <citation type="submission" date="2020-05" db="EMBL/GenBank/DDBJ databases">
        <title>Compete genome of Limnobacter sp. SAORIC-580.</title>
        <authorList>
            <person name="Song J."/>
            <person name="Cho J.-C."/>
        </authorList>
    </citation>
    <scope>NUCLEOTIDE SEQUENCE [LARGE SCALE GENOMIC DNA]</scope>
    <source>
        <strain evidence="2 3">SAORIC-580</strain>
    </source>
</reference>
<keyword evidence="3" id="KW-1185">Reference proteome</keyword>
<sequence>MKAILAKSAVAISLAAMAMGAAHADKSKWPKSFTVGTASQGGTYYAYGAGWANLVADTVGITGGAEVTGGPTQNLALVHTGKLAFGMTTMGPAREALDGKSPLAPGLKMNKVCAMFPMYQTPFSVTVLSSSGIKSIKDIPPGSKIGFGPAGSTSDTYFPKMLETLGVKFERRNGGWSDLGGQLQDGLIDVVAFAAGVPIPAVTQLEVQTKINILEFTEAEQKKIMDTYPVSAFPIKANTYKTLTQDARAVSMWNYAIANCDLPESFVYEATKAVLDNNEKMLTIHKGARTTLAENWDKNTFIPFHPGAAKYYEEKGFTIPANLKLK</sequence>
<gene>
    <name evidence="2" type="ORF">HKT17_06140</name>
</gene>
<name>A0ABX6N4J5_9BURK</name>
<dbReference type="PANTHER" id="PTHR42941:SF1">
    <property type="entry name" value="SLL1037 PROTEIN"/>
    <property type="match status" value="1"/>
</dbReference>
<protein>
    <submittedName>
        <fullName evidence="2">TAXI family TRAP transporter solute-binding subunit</fullName>
    </submittedName>
</protein>
<dbReference type="Pfam" id="PF16868">
    <property type="entry name" value="NMT1_3"/>
    <property type="match status" value="1"/>
</dbReference>